<proteinExistence type="predicted"/>
<dbReference type="InterPro" id="IPR012334">
    <property type="entry name" value="Pectin_lyas_fold"/>
</dbReference>
<feature type="compositionally biased region" description="Low complexity" evidence="1">
    <location>
        <begin position="3835"/>
        <end position="3854"/>
    </location>
</feature>
<dbReference type="Pfam" id="PF05860">
    <property type="entry name" value="TPS"/>
    <property type="match status" value="1"/>
</dbReference>
<dbReference type="SMART" id="SM00912">
    <property type="entry name" value="Haemagg_act"/>
    <property type="match status" value="1"/>
</dbReference>
<evidence type="ECO:0000313" key="5">
    <source>
        <dbReference type="Proteomes" id="UP001189792"/>
    </source>
</evidence>
<feature type="region of interest" description="Disordered" evidence="1">
    <location>
        <begin position="3823"/>
        <end position="3854"/>
    </location>
</feature>
<dbReference type="GO" id="GO:0003824">
    <property type="term" value="F:catalytic activity"/>
    <property type="evidence" value="ECO:0007669"/>
    <property type="project" value="UniProtKB-ARBA"/>
</dbReference>
<organism evidence="3 6">
    <name type="scientific">Ralstonia flatus</name>
    <dbReference type="NCBI Taxonomy" id="3058601"/>
    <lineage>
        <taxon>Bacteria</taxon>
        <taxon>Pseudomonadati</taxon>
        <taxon>Pseudomonadota</taxon>
        <taxon>Betaproteobacteria</taxon>
        <taxon>Burkholderiales</taxon>
        <taxon>Burkholderiaceae</taxon>
        <taxon>Ralstonia</taxon>
    </lineage>
</organism>
<dbReference type="InterPro" id="IPR011050">
    <property type="entry name" value="Pectin_lyase_fold/virulence"/>
</dbReference>
<feature type="compositionally biased region" description="Polar residues" evidence="1">
    <location>
        <begin position="2904"/>
        <end position="2926"/>
    </location>
</feature>
<dbReference type="Proteomes" id="UP001190491">
    <property type="component" value="Unassembled WGS sequence"/>
</dbReference>
<feature type="region of interest" description="Disordered" evidence="1">
    <location>
        <begin position="2892"/>
        <end position="2926"/>
    </location>
</feature>
<name>A0AAD2C1H5_9RALS</name>
<evidence type="ECO:0000313" key="3">
    <source>
        <dbReference type="EMBL" id="CAJ0894349.1"/>
    </source>
</evidence>
<feature type="domain" description="Filamentous haemagglutinin FhaB/tRNA nuclease CdiA-like TPS" evidence="2">
    <location>
        <begin position="87"/>
        <end position="208"/>
    </location>
</feature>
<dbReference type="SUPFAM" id="SSF51126">
    <property type="entry name" value="Pectin lyase-like"/>
    <property type="match status" value="1"/>
</dbReference>
<keyword evidence="5" id="KW-1185">Reference proteome</keyword>
<dbReference type="InterPro" id="IPR024973">
    <property type="entry name" value="ESPR"/>
</dbReference>
<dbReference type="EMBL" id="CAUDKO010000014">
    <property type="protein sequence ID" value="CAJ0894349.1"/>
    <property type="molecule type" value="Genomic_DNA"/>
</dbReference>
<dbReference type="InterPro" id="IPR025157">
    <property type="entry name" value="Hemagglutinin_rpt"/>
</dbReference>
<dbReference type="EMBL" id="CAUDLI010000014">
    <property type="protein sequence ID" value="CAJ0903775.1"/>
    <property type="molecule type" value="Genomic_DNA"/>
</dbReference>
<feature type="region of interest" description="Disordered" evidence="1">
    <location>
        <begin position="3401"/>
        <end position="3441"/>
    </location>
</feature>
<protein>
    <recommendedName>
        <fullName evidence="2">Filamentous haemagglutinin FhaB/tRNA nuclease CdiA-like TPS domain-containing protein</fullName>
    </recommendedName>
</protein>
<evidence type="ECO:0000313" key="6">
    <source>
        <dbReference type="Proteomes" id="UP001190491"/>
    </source>
</evidence>
<dbReference type="NCBIfam" id="TIGR01901">
    <property type="entry name" value="adhes_NPXG"/>
    <property type="match status" value="1"/>
</dbReference>
<comment type="caution">
    <text evidence="3">The sequence shown here is derived from an EMBL/GenBank/DDBJ whole genome shotgun (WGS) entry which is preliminary data.</text>
</comment>
<evidence type="ECO:0000313" key="4">
    <source>
        <dbReference type="EMBL" id="CAJ0903775.1"/>
    </source>
</evidence>
<dbReference type="InterPro" id="IPR008638">
    <property type="entry name" value="FhaB/CdiA-like_TPS"/>
</dbReference>
<dbReference type="Gene3D" id="2.160.20.10">
    <property type="entry name" value="Single-stranded right-handed beta-helix, Pectin lyase-like"/>
    <property type="match status" value="1"/>
</dbReference>
<feature type="compositionally biased region" description="Polar residues" evidence="1">
    <location>
        <begin position="3407"/>
        <end position="3441"/>
    </location>
</feature>
<dbReference type="InterPro" id="IPR010069">
    <property type="entry name" value="CdiA_FHA1_rpt"/>
</dbReference>
<feature type="region of interest" description="Disordered" evidence="1">
    <location>
        <begin position="3460"/>
        <end position="3480"/>
    </location>
</feature>
<accession>A0AAD2C1H5</accession>
<gene>
    <name evidence="4" type="ORF">R77564_04966</name>
    <name evidence="3" type="ORF">R77567_04520</name>
</gene>
<dbReference type="Proteomes" id="UP001189792">
    <property type="component" value="Unassembled WGS sequence"/>
</dbReference>
<dbReference type="Pfam" id="PF13018">
    <property type="entry name" value="ESPR"/>
    <property type="match status" value="1"/>
</dbReference>
<reference evidence="3 5" key="1">
    <citation type="submission" date="2023-07" db="EMBL/GenBank/DDBJ databases">
        <authorList>
            <person name="Peeters C."/>
        </authorList>
    </citation>
    <scope>NUCLEOTIDE SEQUENCE</scope>
    <source>
        <strain evidence="4 5">LMG 32965</strain>
        <strain evidence="3">R-77567</strain>
    </source>
</reference>
<dbReference type="Pfam" id="PF13332">
    <property type="entry name" value="Fil_haemagg_2"/>
    <property type="match status" value="4"/>
</dbReference>
<evidence type="ECO:0000259" key="2">
    <source>
        <dbReference type="SMART" id="SM00912"/>
    </source>
</evidence>
<dbReference type="NCBIfam" id="TIGR01731">
    <property type="entry name" value="fil_hemag_20aa"/>
    <property type="match status" value="33"/>
</dbReference>
<sequence length="3959" mass="389845">MNAKCYRTVFNAVRGMLVAVEETASSTGKGRNAGACVQGAVGVAVSVARFTVLPVVFGAWCALGVPAAVHAQVVAAPGSGAQVLQTANGLQQVNIARPNGSGVSLNTYSQFNVPAAGNILNNSSTITQTQQAGYINGNPNLLPGGSARIIVNQVTSTSPTTIQGYTEVAGQRAEVVIANPNGITVSGGGFINTSRATLTTGIPVFGGSGSLDAYRVTGGQITIQGGGLNAANVDQVDLIARAVQANAAVYANQLNVIAGANQVDRNTLAATPIAGDGGAPSVGIDVSALGGMYANKILLASTENGVGVSLKGVTAAQAGDLTLTSAGQLILAGTTSATGNLNASARGDVTNSGVTYGSGPVSLSTDGTLTNAGALASQQGLSVNAGAVNSTGSLGAGVAQSGTVAQAADLKVTTTGALSATGTNAAGGNATFQGAGVSLARSQTSVNGNLVLNSSGNVDLTGASTHAGGTVNANAAGAFVNDAGRLSGNGPVQVTAGSVSNAGGQIVSQAAVGVQSTGAVNNTQGTVQAAGALAVSGSTIDNTAGRLVSLNADGLTVNAATSITNAAGTTADGAQGGVIGGNGAATITTHTLTNRGQISAATDAALNAATLDNSNGSMKAGRTLAANVTGAVINQHGTLSADTTNVSAGSIDNSAGTIEGNQLGLTTTGNLSNRDGTINQVGQTDTTLQVGGAFDNSGGTIAANAQNLNVNAQSLINDGGKLQHAGTGALAVDAAGALSNVGGQVRTNGALSANAGSVDNTGGSTSAQGAQTLAVAGALNNTNGTVHAGDSLKVQAGGAVTNVGGNIEANSAHSTLSVSSASLDNTSGRVVNVGDGVTIVAVQQTLLNANPTNVPGQGLIGGNGALNITAGALQNHGTLSAKGDQTLNAQSFDNSNGTALASGALSATIAGTVNNNQGTLSADSTTLTAASVDNTTGKIEGNQLALTTTGNLVNRGGSINQYSQADTNIKVGGALDSTNGLIAANALNLSVSAQAITNDGGKLLHAGTGTFTLDSQGTLSNVAGQVQTNGILSATATSVDNSSGLLAAQGAQTVTTQGALNNTSGTMRSGDALKVQAGDALTNVGGNIEANGAHSTLSVSGRTLDNTSGRVVNVGDGSATVSIQQTLLNANPTNAPGQGLIGSNGALGVTVGALQNHGTLSAKGDQTITAQSFDNSSGAVAAGTLTANIAGALGNQQGTLSANSTALTVGSLDNTSGKIEGNQLGITTTGNLVNRGGSINQYSQADTTLTVGGALDSTNGLIAANANNLAITAQTATNDGGKLLHAGAGTLTLNSQGAMSNIAGQVQTNGALSAQAGTLDNTNGLIAAQGTEAVTTQGALNNTNGTLHASNNVQVQAGGALTNVGGNIEANNSHSTLSVSAASLDNTSGRVVNVGDGATTVSVQQTLLNANPNNLAGRGLIGGNGSLGVTAGALNNHSSLSAKGDASLTAQVFDNSNGAATAGGALTANVTGALTNQVGLLSSNVTTVSAGSLDNSSGRVEGNQLGITTTGDLVNRGGAIAQYSQTDTTLQVGGTLDDSNGAITANAKNFTVNAGAVTNDGGKLLHSGTGALTLTSTGVLSNVGGQIQTNGNLTTQSSALDNTHGNASALGVTSISTTSNLINKQGTVYGQAGLTLNAGGQLDNSQGSAQTAGNLSATAAGALQNGHGVIAANGAHGTATVAGASIDNTSGRVVNAGDGATTVTATTSLKNDSGALGGNGDVTLNAQTLSNTGGGTVASGGALALNTASQIDNRGGLIYGAKDLTLNQTGATLANDGGSLQGGQDAKINVASITNGGGNVRANRDVSVQGGVSGSGEMTAGRNLTLQVTGDYTNGANNHLRADGNMSLSASGTFTNSATLGAAGNTSVSAANVVNTASGDITGANTTVTASNTISNAGRIEGDTVQTNSATLANTGTVIGRAVQTQANDITNAGAAALIAAAQDLKIYANNSVSNLDGATIYSAGNLQIAKDGARDPNTGMLIHQVGTLTNRSADIEADGDIDIAAKVVNNTRTSIVTAPGTPTTVSQTLATWYAGFTGLDMQYHQSITFPSWSWSGQNAPISASLTYALMQPITVTVDKSTVTSLNTTGKTLSFTTSPTEQYRNPYNPSCDTSDPACTYQPILTRSITSNPTQYYQSITDNGSTYSITFWPDWDPSKNIRPDQVRVRLDLGSDSHDYNETQRTTTTTTTTDQLVSASAAARIRASGNIRINSDGGSILNESSTMAAGGNLVRSAAGGAVTDRGTVLQQSTTTAETSTFYWHQKTGGDQDTQVVPYPTAPVASTTVDALPAIASANQAVQTNAQTINVTTVNRLGQTVTGSGGLAGGGASATAVGSAGNGAAGGSTVTGSAGSTVGSAGTGAANAGTVAGNGGSTVGSAGSGAQNAGALSGTATNAVGAASGSTHAQQTLGTASGGIPNLTLPINGLFHFQTAPGATYLVATDTRFTQYNKFISSDYMLGQLGLNPQTTEKRLGDGFYEEKLVRDQVTQLTGRTFLAGYSDQLTEYQALMDSGVKYAKSFNLAPGIGLTDAQMAQLTTDIVWLVSQDVTLPDGSRQTVLVPKLYLAQANTVDLNSTGALVTGKTVSLAATGDLNNSGRIVGDVATQVLGNNIVNQGTIGGAGSATSVQALQDVRNLGGTITGQDVGVVAGRDVINSSQLISNLNTVGPNQYTAGATGIGAVGTISATNNATVAAGRDINMQAGAVAAGNTATLAAGRDLNLSTVQTGTTQDAESRGGLSYSHDKTTTNVGSTVAAGQNVVAVAGRDATLVSSTVQAGNNASVVAGRNVTETAALDSHTHSEGSLGADANYKKSSYDETASGSAIQAGNNATLGAGQTQAVNQVLQATGIATVANQGPGNVSVLGSSVTTGNGAAKLVGTGDVTIGAVTEKHTSNSWSENKHSGFLSSEQTTKVQNTSSTNAVGSSISGDSVTAAAGHDLTVQGSTVAATNDVNLQAGNNLTVTTAQNTSSSYNFEQTTKSGFGAMGGLSYGKRDQKDTMNDNAVTQTASMVGSTGGNVNMTAGNALTVTGSQVIAAKDITGTGADVTIQAAQGSTHHDETHEVKQSGVSVGVVGGAIGAAVGAVQMGQNAAASQSGRAAALWGIAGARSVYDTGSALASSGGDLTKGAAVSVSFGTSQSKQTMTDDATQHTGSSITAGGKATFTASGSDANGNKTAGDVNIVGSDVNAKQVALSAKRDVNIVSATDTDESHSRNESSSASIGVQVGSSGFAVSASASKAKGNADSTSATQLNSHVNGSGSVSIVSGNDTNVLGGVVSGGKVSADVGGNLNLASRQDTAQSNAKQDSIGGGFTIGTGGGSASFSASHGSANGTYANVTEQSGVKAGDGGFDINVKGNTDLKGAVIASTATSDKNKLTTGTLTWSDVQNHSDYSADSFGISGGMASGNPVGQSGKGQESGKNTGGLSPMIPQSESGSQSGVAQAAVSQGSITITNKDAQKQDVATLNRDTSNTNTTVGKNPDLNNILSQQSDMMAAAQAAGEAVAKTVGDIAGKKEKEAQARLAVADTAYKQDPSDANKAALDAAQADAKGWAEGGDYRAALHMAGGALIAGLGGGNALAGAVGAGVSSKLAPQLQELGKTVAGGVNTGNADLNETIGNLAANIAAGGIGVAVGGGSGAATAANVDRFNRQLHEDKSPAKDEKKVLAQLQEGQSPQEQQRLADAACALVRCADQMSDANPAKADALASQQRGAQYTDEQRQLKATGLFAYGLGDAVGDLQSRELDWAKQQVLSAARGAVNMGNQFVNLIKANNGQTPQTEPNPLVQANYGNPPNTGAAPVTPGFVVCEPPICTVVPASPGTRLPSNAIASHGSDNDSSSGALNSTGSGTSNGTANAATAPRLADDLASKMSKPVVTDGKLAGLMDDLYRDGAKIGSGSTADAVRYENATGEAVGGVFHSQKAQDYSIALQRWLEMNPSASFSDRSAAQNVLRDLQNALRGK</sequence>
<evidence type="ECO:0000256" key="1">
    <source>
        <dbReference type="SAM" id="MobiDB-lite"/>
    </source>
</evidence>
<dbReference type="RefSeq" id="WP_206273169.1">
    <property type="nucleotide sequence ID" value="NZ_CAUDKO010000014.1"/>
</dbReference>